<proteinExistence type="predicted"/>
<dbReference type="OrthoDB" id="3262135at2759"/>
<feature type="compositionally biased region" description="Low complexity" evidence="1">
    <location>
        <begin position="71"/>
        <end position="82"/>
    </location>
</feature>
<dbReference type="AlphaFoldDB" id="A0A1Y2J1M9"/>
<name>A0A1Y2J1M9_TRAC3</name>
<gene>
    <name evidence="2" type="ORF">PYCCODRAFT_591415</name>
</gene>
<evidence type="ECO:0000256" key="1">
    <source>
        <dbReference type="SAM" id="MobiDB-lite"/>
    </source>
</evidence>
<dbReference type="Proteomes" id="UP000193067">
    <property type="component" value="Unassembled WGS sequence"/>
</dbReference>
<reference evidence="2 3" key="1">
    <citation type="journal article" date="2015" name="Biotechnol. Biofuels">
        <title>Enhanced degradation of softwood versus hardwood by the white-rot fungus Pycnoporus coccineus.</title>
        <authorList>
            <person name="Couturier M."/>
            <person name="Navarro D."/>
            <person name="Chevret D."/>
            <person name="Henrissat B."/>
            <person name="Piumi F."/>
            <person name="Ruiz-Duenas F.J."/>
            <person name="Martinez A.T."/>
            <person name="Grigoriev I.V."/>
            <person name="Riley R."/>
            <person name="Lipzen A."/>
            <person name="Berrin J.G."/>
            <person name="Master E.R."/>
            <person name="Rosso M.N."/>
        </authorList>
    </citation>
    <scope>NUCLEOTIDE SEQUENCE [LARGE SCALE GENOMIC DNA]</scope>
    <source>
        <strain evidence="2 3">BRFM310</strain>
    </source>
</reference>
<protein>
    <submittedName>
        <fullName evidence="2">Uncharacterized protein</fullName>
    </submittedName>
</protein>
<feature type="compositionally biased region" description="Low complexity" evidence="1">
    <location>
        <begin position="195"/>
        <end position="204"/>
    </location>
</feature>
<evidence type="ECO:0000313" key="3">
    <source>
        <dbReference type="Proteomes" id="UP000193067"/>
    </source>
</evidence>
<dbReference type="EMBL" id="KZ084088">
    <property type="protein sequence ID" value="OSD07296.1"/>
    <property type="molecule type" value="Genomic_DNA"/>
</dbReference>
<organism evidence="2 3">
    <name type="scientific">Trametes coccinea (strain BRFM310)</name>
    <name type="common">Pycnoporus coccineus</name>
    <dbReference type="NCBI Taxonomy" id="1353009"/>
    <lineage>
        <taxon>Eukaryota</taxon>
        <taxon>Fungi</taxon>
        <taxon>Dikarya</taxon>
        <taxon>Basidiomycota</taxon>
        <taxon>Agaricomycotina</taxon>
        <taxon>Agaricomycetes</taxon>
        <taxon>Polyporales</taxon>
        <taxon>Polyporaceae</taxon>
        <taxon>Trametes</taxon>
    </lineage>
</organism>
<keyword evidence="3" id="KW-1185">Reference proteome</keyword>
<feature type="compositionally biased region" description="Polar residues" evidence="1">
    <location>
        <begin position="98"/>
        <end position="107"/>
    </location>
</feature>
<feature type="region of interest" description="Disordered" evidence="1">
    <location>
        <begin position="1"/>
        <end position="113"/>
    </location>
</feature>
<sequence>MATFYLPRRTQPVSRASPGADVDTNAADPVPPASTGIDLADQSIYIFPSPASMPPTPGGSVTSAPTDFDFSSESRSTSLSGSLTCNTSLRRRRGSASIEASSKSGGLQTPAHDHLEIDVEIWDVESDPSSDAMESEGSSWALDGYTDFDTLPDLGAAPSRTLVVSPDEIDTARLRRQRPLRYQQRSPKHSRVGTSSSLSSSHSSPPEAVPHPRIHLPLLSFFTSILWIDMDDPAVRLLTCADSGESESVLFPGHGSTRLLYPDGIEPDDLQVVGHDSLGTGESSKGQILDNEGDSEHHGLPKLLLTTLSDQSTVAIQTLRAGLSARITPSPDLVLALPRASDLVGLWTILGNMYATSGRAWRDMWRAPPQ</sequence>
<evidence type="ECO:0000313" key="2">
    <source>
        <dbReference type="EMBL" id="OSD07296.1"/>
    </source>
</evidence>
<accession>A0A1Y2J1M9</accession>
<feature type="region of interest" description="Disordered" evidence="1">
    <location>
        <begin position="168"/>
        <end position="210"/>
    </location>
</feature>